<dbReference type="Proteomes" id="UP001384579">
    <property type="component" value="Unassembled WGS sequence"/>
</dbReference>
<protein>
    <recommendedName>
        <fullName evidence="4">TonB C-terminal domain-containing protein</fullName>
    </recommendedName>
</protein>
<feature type="compositionally biased region" description="Pro residues" evidence="1">
    <location>
        <begin position="76"/>
        <end position="99"/>
    </location>
</feature>
<feature type="compositionally biased region" description="Pro residues" evidence="1">
    <location>
        <begin position="17"/>
        <end position="34"/>
    </location>
</feature>
<evidence type="ECO:0008006" key="4">
    <source>
        <dbReference type="Google" id="ProtNLM"/>
    </source>
</evidence>
<proteinExistence type="predicted"/>
<comment type="caution">
    <text evidence="2">The sequence shown here is derived from an EMBL/GenBank/DDBJ whole genome shotgun (WGS) entry which is preliminary data.</text>
</comment>
<keyword evidence="3" id="KW-1185">Reference proteome</keyword>
<gene>
    <name evidence="2" type="ORF">WMG39_29580</name>
</gene>
<feature type="region of interest" description="Disordered" evidence="1">
    <location>
        <begin position="1"/>
        <end position="106"/>
    </location>
</feature>
<accession>A0ABU8YXC2</accession>
<dbReference type="EMBL" id="JBBLXS010000858">
    <property type="protein sequence ID" value="MEK0188968.1"/>
    <property type="molecule type" value="Genomic_DNA"/>
</dbReference>
<feature type="non-terminal residue" evidence="2">
    <location>
        <position position="1"/>
    </location>
</feature>
<dbReference type="RefSeq" id="WP_340542328.1">
    <property type="nucleotide sequence ID" value="NZ_JBBLXS010000858.1"/>
</dbReference>
<evidence type="ECO:0000313" key="3">
    <source>
        <dbReference type="Proteomes" id="UP001384579"/>
    </source>
</evidence>
<organism evidence="2 3">
    <name type="scientific">Microcoleus anatoxicus PTRS2</name>
    <dbReference type="NCBI Taxonomy" id="2705321"/>
    <lineage>
        <taxon>Bacteria</taxon>
        <taxon>Bacillati</taxon>
        <taxon>Cyanobacteriota</taxon>
        <taxon>Cyanophyceae</taxon>
        <taxon>Oscillatoriophycideae</taxon>
        <taxon>Oscillatoriales</taxon>
        <taxon>Microcoleaceae</taxon>
        <taxon>Microcoleus</taxon>
        <taxon>Microcoleus anatoxicus</taxon>
    </lineage>
</organism>
<sequence length="220" mass="24350">PIEKPPISPESNSQPIEKPPISPAPIQPPLPYPRPIASEAPIRQPLPYPRPIASPNPIRQPLPYPRPIASEAPIRQPLPYPRSPLPNPRRSPVRVPQPPESSGAIATLDLNSIRGGNRDIPDQLARPRQNQKQIDVLQIGSSVVSLDVFLQIDDRGRLAAIGNVKANSNQGSSSGKSINFEALARQLFRDWEFQPARSGGKPVYSELWLRVTIKPLFRRL</sequence>
<evidence type="ECO:0000256" key="1">
    <source>
        <dbReference type="SAM" id="MobiDB-lite"/>
    </source>
</evidence>
<evidence type="ECO:0000313" key="2">
    <source>
        <dbReference type="EMBL" id="MEK0188968.1"/>
    </source>
</evidence>
<feature type="compositionally biased region" description="Pro residues" evidence="1">
    <location>
        <begin position="44"/>
        <end position="66"/>
    </location>
</feature>
<reference evidence="2 3" key="1">
    <citation type="journal article" date="2020" name="Harmful Algae">
        <title>Molecular and morphological characterization of a novel dihydroanatoxin-a producing Microcoleus species (cyanobacteria) from the Russian River, California, USA.</title>
        <authorList>
            <person name="Conklin K.Y."/>
            <person name="Stancheva R."/>
            <person name="Otten T.G."/>
            <person name="Fadness R."/>
            <person name="Boyer G.L."/>
            <person name="Read B."/>
            <person name="Zhang X."/>
            <person name="Sheath R.G."/>
        </authorList>
    </citation>
    <scope>NUCLEOTIDE SEQUENCE [LARGE SCALE GENOMIC DNA]</scope>
    <source>
        <strain evidence="2 3">PTRS2</strain>
    </source>
</reference>
<name>A0ABU8YXC2_9CYAN</name>